<name>A0A2N9FEZ9_FAGSY</name>
<organism evidence="2">
    <name type="scientific">Fagus sylvatica</name>
    <name type="common">Beechnut</name>
    <dbReference type="NCBI Taxonomy" id="28930"/>
    <lineage>
        <taxon>Eukaryota</taxon>
        <taxon>Viridiplantae</taxon>
        <taxon>Streptophyta</taxon>
        <taxon>Embryophyta</taxon>
        <taxon>Tracheophyta</taxon>
        <taxon>Spermatophyta</taxon>
        <taxon>Magnoliopsida</taxon>
        <taxon>eudicotyledons</taxon>
        <taxon>Gunneridae</taxon>
        <taxon>Pentapetalae</taxon>
        <taxon>rosids</taxon>
        <taxon>fabids</taxon>
        <taxon>Fagales</taxon>
        <taxon>Fagaceae</taxon>
        <taxon>Fagus</taxon>
    </lineage>
</organism>
<evidence type="ECO:0000313" key="2">
    <source>
        <dbReference type="EMBL" id="SPC89437.1"/>
    </source>
</evidence>
<dbReference type="EMBL" id="OIVN01001068">
    <property type="protein sequence ID" value="SPC89437.1"/>
    <property type="molecule type" value="Genomic_DNA"/>
</dbReference>
<feature type="compositionally biased region" description="Basic and acidic residues" evidence="1">
    <location>
        <begin position="246"/>
        <end position="259"/>
    </location>
</feature>
<protein>
    <submittedName>
        <fullName evidence="2">Uncharacterized protein</fullName>
    </submittedName>
</protein>
<proteinExistence type="predicted"/>
<sequence length="461" mass="51329">MGVVSINHFLEVNLTTKEILHVYQYKCPGEESRTSCHLQAREVNKKLVNGLPSSNKGYDKDYLRVSGEWFTGGFACWSSYGYPDPARIEVDRRQVDVELVERVLSTNICVDERGEPCSAPLLLRYKPQVRSFLEGPTVPRSQAVEIQPRTTFVAQPTGVEQPEVHPDLIPSGQVYAMAPPINPFKLMGKTADASSSGKAKGRGRGKNKGAGAEKKLKKPIDDAPIPEITIQPSVEQKSPLSPPKVHNLEESDRGEELQPRKKRRRTEPSSIPAGGPSSHSEAWDLALMFGPNPISIRDTILDNSNNEASAQVAHGLAFAACLPGDMKQWADTQPGAVFRDITRGLMMATQGVLSMEARVYRLTEKLQKNDAEHEKIKLIKREWKRDWKRRKELGKEGALGEVATQFKMVYNSGFRHGWKSALSKIEQPETSDLFLRVNTPLSYPDAGLKNSDDEADDEDDE</sequence>
<feature type="compositionally biased region" description="Low complexity" evidence="1">
    <location>
        <begin position="188"/>
        <end position="198"/>
    </location>
</feature>
<gene>
    <name evidence="2" type="ORF">FSB_LOCUS17319</name>
</gene>
<feature type="compositionally biased region" description="Polar residues" evidence="1">
    <location>
        <begin position="230"/>
        <end position="239"/>
    </location>
</feature>
<evidence type="ECO:0000256" key="1">
    <source>
        <dbReference type="SAM" id="MobiDB-lite"/>
    </source>
</evidence>
<feature type="compositionally biased region" description="Basic and acidic residues" evidence="1">
    <location>
        <begin position="211"/>
        <end position="221"/>
    </location>
</feature>
<dbReference type="AlphaFoldDB" id="A0A2N9FEZ9"/>
<accession>A0A2N9FEZ9</accession>
<feature type="region of interest" description="Disordered" evidence="1">
    <location>
        <begin position="187"/>
        <end position="279"/>
    </location>
</feature>
<reference evidence="2" key="1">
    <citation type="submission" date="2018-02" db="EMBL/GenBank/DDBJ databases">
        <authorList>
            <person name="Cohen D.B."/>
            <person name="Kent A.D."/>
        </authorList>
    </citation>
    <scope>NUCLEOTIDE SEQUENCE</scope>
</reference>